<dbReference type="EMBL" id="NPIB01000002">
    <property type="protein sequence ID" value="PLC59381.1"/>
    <property type="molecule type" value="Genomic_DNA"/>
</dbReference>
<dbReference type="AlphaFoldDB" id="A0A2N4UWH2"/>
<sequence>MINNNSTNNILNRETIEFISSNGLTFNALDDSWLLNDVGRNGIRLNLHFLKEKNFDNETIIDIKLTIAKAATTLSISTIKNMTYCLKSESYKSLSIKDIKLSLPNINNHNIKALQILFKHLTYHNKLKYVDTYNYLMTVKVNNNKNYDSKKHSYSDVEKYSIITKLNNKIRQSIEKQIIESKDNMNYLMKKKLKHLGLLIAIRLMMGLVRRPSQLSCLKWIDIIPVGSNFNDIEIKNIYNYSDINELQVRMFKGKQGDLKFRKNVEKYPLIINHDISEELLFYRCSYKKSLKIYFKKNFGQIEDDTFESIFSLCPIFFCDTLFEIETKNIEEFILMITEKSQSFHYPIEYFSRIINQKSKIMNIPILNNRWRHTINTAAILKGLPINEVAKITQITEKAVKSYIDLNHNERNMIDEKFIANDFINHIFSKNIIDILDKSKNIIINEDSIILGQNDCNHTCSNCKSSRPIGCYGCDNFHALITANHDAVLQEANRKYDIRKSLGEPISNLSRLSTQIKLIEKTIESCQLKLNKDKDYD</sequence>
<evidence type="ECO:0000313" key="1">
    <source>
        <dbReference type="EMBL" id="PLC59381.1"/>
    </source>
</evidence>
<organism evidence="1 2">
    <name type="scientific">Photobacterium carnosum</name>
    <dbReference type="NCBI Taxonomy" id="2023717"/>
    <lineage>
        <taxon>Bacteria</taxon>
        <taxon>Pseudomonadati</taxon>
        <taxon>Pseudomonadota</taxon>
        <taxon>Gammaproteobacteria</taxon>
        <taxon>Vibrionales</taxon>
        <taxon>Vibrionaceae</taxon>
        <taxon>Photobacterium</taxon>
    </lineage>
</organism>
<dbReference type="Proteomes" id="UP000234420">
    <property type="component" value="Unassembled WGS sequence"/>
</dbReference>
<reference evidence="1 2" key="1">
    <citation type="journal article" date="2018" name="Syst. Appl. Microbiol.">
        <title>Photobacterium carnosum sp. nov., isolated from spoiled modified atmosphere packaged poultry meat.</title>
        <authorList>
            <person name="Hilgarth M."/>
            <person name="Fuertes S."/>
            <person name="Ehrmann M."/>
            <person name="Vogel R.F."/>
        </authorList>
    </citation>
    <scope>NUCLEOTIDE SEQUENCE [LARGE SCALE GENOMIC DNA]</scope>
    <source>
        <strain evidence="1 2">TMW 2.2021</strain>
    </source>
</reference>
<name>A0A2N4UWH2_9GAMM</name>
<gene>
    <name evidence="1" type="ORF">CIK00_03670</name>
</gene>
<comment type="caution">
    <text evidence="1">The sequence shown here is derived from an EMBL/GenBank/DDBJ whole genome shotgun (WGS) entry which is preliminary data.</text>
</comment>
<proteinExistence type="predicted"/>
<dbReference type="RefSeq" id="WP_101767583.1">
    <property type="nucleotide sequence ID" value="NZ_BPPU01000003.1"/>
</dbReference>
<accession>A0A2N4UWH2</accession>
<keyword evidence="2" id="KW-1185">Reference proteome</keyword>
<protein>
    <submittedName>
        <fullName evidence="1">Uncharacterized protein</fullName>
    </submittedName>
</protein>
<evidence type="ECO:0000313" key="2">
    <source>
        <dbReference type="Proteomes" id="UP000234420"/>
    </source>
</evidence>